<dbReference type="NCBIfam" id="TIGR02205">
    <property type="entry name" value="septum_zipA"/>
    <property type="match status" value="1"/>
</dbReference>
<evidence type="ECO:0000259" key="11">
    <source>
        <dbReference type="SMART" id="SM00771"/>
    </source>
</evidence>
<dbReference type="HAMAP" id="MF_00509">
    <property type="entry name" value="ZipA"/>
    <property type="match status" value="1"/>
</dbReference>
<evidence type="ECO:0000256" key="1">
    <source>
        <dbReference type="ARBA" id="ARBA00022475"/>
    </source>
</evidence>
<dbReference type="SUPFAM" id="SSF64383">
    <property type="entry name" value="Cell-division protein ZipA, C-terminal domain"/>
    <property type="match status" value="1"/>
</dbReference>
<evidence type="ECO:0000256" key="7">
    <source>
        <dbReference type="ARBA" id="ARBA00023306"/>
    </source>
</evidence>
<evidence type="ECO:0000313" key="13">
    <source>
        <dbReference type="Proteomes" id="UP000218765"/>
    </source>
</evidence>
<dbReference type="GO" id="GO:0000917">
    <property type="term" value="P:division septum assembly"/>
    <property type="evidence" value="ECO:0007669"/>
    <property type="project" value="TreeGrafter"/>
</dbReference>
<dbReference type="PANTHER" id="PTHR38685">
    <property type="entry name" value="CELL DIVISION PROTEIN ZIPA"/>
    <property type="match status" value="1"/>
</dbReference>
<dbReference type="PANTHER" id="PTHR38685:SF1">
    <property type="entry name" value="CELL DIVISION PROTEIN ZIPA"/>
    <property type="match status" value="1"/>
</dbReference>
<sequence length="252" mass="27990">MESLRWILLGVGVLVIGGVYLWSRRPTRTPRVEPRVEPDTQPEPGDFDIGGDSALESETFSQVEPPPAESEPRAWPDAIDQELEELSAAIKEERQGGPAAAPAHPPDAVEKIIVFYLIAPRGEPFSGNDMDRAFTELGLEYGDMQIYHRMAPGSFRRPVFSIANLTEPGTFDPAALGHFTTPGLSLFLQLPAPIDSLKAFDDLDDTAHRLADILGGELRDETRSPLSRQRIDNLREEVAEFERRQKLKHAGR</sequence>
<evidence type="ECO:0000256" key="5">
    <source>
        <dbReference type="ARBA" id="ARBA00022989"/>
    </source>
</evidence>
<evidence type="ECO:0000256" key="2">
    <source>
        <dbReference type="ARBA" id="ARBA00022519"/>
    </source>
</evidence>
<accession>A0A1Z4VSH6</accession>
<comment type="subcellular location">
    <subcellularLocation>
        <location evidence="8">Cell inner membrane</location>
        <topology evidence="8">Single-pass type I membrane protein</topology>
    </subcellularLocation>
    <text evidence="8">Localizes to the Z ring in an FtsZ-dependent manner.</text>
</comment>
<dbReference type="Proteomes" id="UP000218765">
    <property type="component" value="Chromosome"/>
</dbReference>
<keyword evidence="5 8" id="KW-1133">Transmembrane helix</keyword>
<evidence type="ECO:0000256" key="9">
    <source>
        <dbReference type="RuleBase" id="RU003612"/>
    </source>
</evidence>
<dbReference type="RefSeq" id="WP_096366276.1">
    <property type="nucleotide sequence ID" value="NZ_AP018052.1"/>
</dbReference>
<feature type="domain" description="ZipA C-terminal FtsZ-binding" evidence="11">
    <location>
        <begin position="109"/>
        <end position="238"/>
    </location>
</feature>
<dbReference type="SMART" id="SM00771">
    <property type="entry name" value="ZipA_C"/>
    <property type="match status" value="1"/>
</dbReference>
<keyword evidence="6 8" id="KW-0472">Membrane</keyword>
<proteinExistence type="inferred from homology"/>
<dbReference type="Pfam" id="PF04354">
    <property type="entry name" value="ZipA_C"/>
    <property type="match status" value="1"/>
</dbReference>
<keyword evidence="4 8" id="KW-0812">Transmembrane</keyword>
<dbReference type="GO" id="GO:0043093">
    <property type="term" value="P:FtsZ-dependent cytokinesis"/>
    <property type="evidence" value="ECO:0007669"/>
    <property type="project" value="UniProtKB-UniRule"/>
</dbReference>
<evidence type="ECO:0000256" key="8">
    <source>
        <dbReference type="HAMAP-Rule" id="MF_00509"/>
    </source>
</evidence>
<keyword evidence="13" id="KW-1185">Reference proteome</keyword>
<keyword evidence="7 8" id="KW-0131">Cell cycle</keyword>
<name>A0A1Z4VSH6_9GAMM</name>
<protein>
    <recommendedName>
        <fullName evidence="8 9">Cell division protein ZipA</fullName>
    </recommendedName>
</protein>
<evidence type="ECO:0000256" key="6">
    <source>
        <dbReference type="ARBA" id="ARBA00023136"/>
    </source>
</evidence>
<feature type="transmembrane region" description="Helical" evidence="8">
    <location>
        <begin position="6"/>
        <end position="23"/>
    </location>
</feature>
<evidence type="ECO:0000256" key="10">
    <source>
        <dbReference type="SAM" id="MobiDB-lite"/>
    </source>
</evidence>
<organism evidence="12 13">
    <name type="scientific">Thiohalobacter thiocyanaticus</name>
    <dbReference type="NCBI Taxonomy" id="585455"/>
    <lineage>
        <taxon>Bacteria</taxon>
        <taxon>Pseudomonadati</taxon>
        <taxon>Pseudomonadota</taxon>
        <taxon>Gammaproteobacteria</taxon>
        <taxon>Thiohalobacterales</taxon>
        <taxon>Thiohalobacteraceae</taxon>
        <taxon>Thiohalobacter</taxon>
    </lineage>
</organism>
<keyword evidence="1 8" id="KW-1003">Cell membrane</keyword>
<evidence type="ECO:0000256" key="3">
    <source>
        <dbReference type="ARBA" id="ARBA00022618"/>
    </source>
</evidence>
<keyword evidence="3 8" id="KW-0132">Cell division</keyword>
<evidence type="ECO:0000313" key="12">
    <source>
        <dbReference type="EMBL" id="BAZ94154.1"/>
    </source>
</evidence>
<dbReference type="OrthoDB" id="7054914at2"/>
<reference evidence="12 13" key="1">
    <citation type="submission" date="2017-05" db="EMBL/GenBank/DDBJ databases">
        <title>Thiocyanate degradation by Thiohalobacter thiocyanaticus FOKN1.</title>
        <authorList>
            <person name="Oshiki M."/>
            <person name="Fukushima T."/>
            <person name="Kawano S."/>
            <person name="Nakagawa J."/>
        </authorList>
    </citation>
    <scope>NUCLEOTIDE SEQUENCE [LARGE SCALE GENOMIC DNA]</scope>
    <source>
        <strain evidence="12 13">FOKN1</strain>
    </source>
</reference>
<comment type="function">
    <text evidence="8 9">Essential cell division protein that stabilizes the FtsZ protofilaments by cross-linking them and that serves as a cytoplasmic membrane anchor for the Z ring. Also required for the recruitment to the septal ring of downstream cell division proteins.</text>
</comment>
<dbReference type="AlphaFoldDB" id="A0A1Z4VSH6"/>
<dbReference type="InterPro" id="IPR011919">
    <property type="entry name" value="Cell_div_ZipA"/>
</dbReference>
<dbReference type="GO" id="GO:0005886">
    <property type="term" value="C:plasma membrane"/>
    <property type="evidence" value="ECO:0007669"/>
    <property type="project" value="UniProtKB-SubCell"/>
</dbReference>
<dbReference type="InterPro" id="IPR007449">
    <property type="entry name" value="ZipA_FtsZ-bd_C"/>
</dbReference>
<dbReference type="GO" id="GO:0032153">
    <property type="term" value="C:cell division site"/>
    <property type="evidence" value="ECO:0007669"/>
    <property type="project" value="UniProtKB-UniRule"/>
</dbReference>
<gene>
    <name evidence="8" type="primary">zipA</name>
    <name evidence="12" type="ORF">FOKN1_1768</name>
</gene>
<comment type="subunit">
    <text evidence="8">Interacts with FtsZ via their C-terminal domains.</text>
</comment>
<dbReference type="Gene3D" id="3.30.1400.10">
    <property type="entry name" value="ZipA, C-terminal FtsZ-binding domain"/>
    <property type="match status" value="1"/>
</dbReference>
<feature type="region of interest" description="Disordered" evidence="10">
    <location>
        <begin position="28"/>
        <end position="74"/>
    </location>
</feature>
<comment type="similarity">
    <text evidence="8 9">Belongs to the ZipA family.</text>
</comment>
<dbReference type="InterPro" id="IPR036765">
    <property type="entry name" value="ZipA_FtsZ-bd_C_sf"/>
</dbReference>
<evidence type="ECO:0000256" key="4">
    <source>
        <dbReference type="ARBA" id="ARBA00022692"/>
    </source>
</evidence>
<keyword evidence="2 8" id="KW-0997">Cell inner membrane</keyword>
<dbReference type="KEGG" id="ttc:FOKN1_1768"/>
<dbReference type="EMBL" id="AP018052">
    <property type="protein sequence ID" value="BAZ94154.1"/>
    <property type="molecule type" value="Genomic_DNA"/>
</dbReference>